<dbReference type="Pfam" id="PF00383">
    <property type="entry name" value="dCMP_cyt_deam_1"/>
    <property type="match status" value="1"/>
</dbReference>
<comment type="caution">
    <text evidence="6">The sequence shown here is derived from an EMBL/GenBank/DDBJ whole genome shotgun (WGS) entry which is preliminary data.</text>
</comment>
<evidence type="ECO:0000313" key="7">
    <source>
        <dbReference type="Proteomes" id="UP000051302"/>
    </source>
</evidence>
<protein>
    <submittedName>
        <fullName evidence="6">Guanine deaminase</fullName>
    </submittedName>
</protein>
<dbReference type="GO" id="GO:0047974">
    <property type="term" value="F:guanosine deaminase activity"/>
    <property type="evidence" value="ECO:0007669"/>
    <property type="project" value="TreeGrafter"/>
</dbReference>
<dbReference type="EMBL" id="AZFV01000045">
    <property type="protein sequence ID" value="KRM14247.1"/>
    <property type="molecule type" value="Genomic_DNA"/>
</dbReference>
<evidence type="ECO:0000313" key="6">
    <source>
        <dbReference type="EMBL" id="KRM14247.1"/>
    </source>
</evidence>
<organism evidence="6 7">
    <name type="scientific">Companilactobacillus nantensis DSM 16982</name>
    <dbReference type="NCBI Taxonomy" id="1423774"/>
    <lineage>
        <taxon>Bacteria</taxon>
        <taxon>Bacillati</taxon>
        <taxon>Bacillota</taxon>
        <taxon>Bacilli</taxon>
        <taxon>Lactobacillales</taxon>
        <taxon>Lactobacillaceae</taxon>
        <taxon>Companilactobacillus</taxon>
    </lineage>
</organism>
<keyword evidence="2" id="KW-0479">Metal-binding</keyword>
<sequence length="166" mass="18409">MYILGGVCLAYEKKYMQLAANEALKNVGTQEGGPFGTVIVKDDMVVAQGRNHVLSSNDPTAHGEIYTIRKACAKLGTYDLSDCELYTNAYPCPMCLGAIIWANIKTCYYGNTAADAKAIGFRDDNIYQFLNDGLKDKNFLNLEQHDRDTTIKSFNSFAENSESTIY</sequence>
<evidence type="ECO:0000259" key="5">
    <source>
        <dbReference type="PROSITE" id="PS51747"/>
    </source>
</evidence>
<dbReference type="GO" id="GO:0008270">
    <property type="term" value="F:zinc ion binding"/>
    <property type="evidence" value="ECO:0007669"/>
    <property type="project" value="InterPro"/>
</dbReference>
<dbReference type="InterPro" id="IPR016192">
    <property type="entry name" value="APOBEC/CMP_deaminase_Zn-bd"/>
</dbReference>
<dbReference type="PANTHER" id="PTHR11079:SF161">
    <property type="entry name" value="CMP_DCMP-TYPE DEAMINASE DOMAIN-CONTAINING PROTEIN"/>
    <property type="match status" value="1"/>
</dbReference>
<dbReference type="PANTHER" id="PTHR11079">
    <property type="entry name" value="CYTOSINE DEAMINASE FAMILY MEMBER"/>
    <property type="match status" value="1"/>
</dbReference>
<comment type="similarity">
    <text evidence="1">Belongs to the cytidine and deoxycytidylate deaminase family.</text>
</comment>
<evidence type="ECO:0000256" key="1">
    <source>
        <dbReference type="ARBA" id="ARBA00006576"/>
    </source>
</evidence>
<dbReference type="PROSITE" id="PS00903">
    <property type="entry name" value="CYT_DCMP_DEAMINASES_1"/>
    <property type="match status" value="1"/>
</dbReference>
<evidence type="ECO:0000256" key="3">
    <source>
        <dbReference type="ARBA" id="ARBA00022801"/>
    </source>
</evidence>
<dbReference type="CDD" id="cd01285">
    <property type="entry name" value="nucleoside_deaminase"/>
    <property type="match status" value="1"/>
</dbReference>
<keyword evidence="3" id="KW-0378">Hydrolase</keyword>
<evidence type="ECO:0000256" key="4">
    <source>
        <dbReference type="ARBA" id="ARBA00022833"/>
    </source>
</evidence>
<evidence type="ECO:0000256" key="2">
    <source>
        <dbReference type="ARBA" id="ARBA00022723"/>
    </source>
</evidence>
<dbReference type="InterPro" id="IPR016193">
    <property type="entry name" value="Cytidine_deaminase-like"/>
</dbReference>
<dbReference type="FunFam" id="3.40.140.10:FF:000011">
    <property type="entry name" value="tRNA-specific adenosine deaminase"/>
    <property type="match status" value="1"/>
</dbReference>
<gene>
    <name evidence="6" type="ORF">FD31_GL002037</name>
</gene>
<dbReference type="STRING" id="1423774.FD31_GL002037"/>
<accession>A0A0R1W916</accession>
<name>A0A0R1W916_9LACO</name>
<dbReference type="GO" id="GO:0006152">
    <property type="term" value="P:purine nucleoside catabolic process"/>
    <property type="evidence" value="ECO:0007669"/>
    <property type="project" value="TreeGrafter"/>
</dbReference>
<reference evidence="6 7" key="1">
    <citation type="journal article" date="2015" name="Genome Announc.">
        <title>Expanding the biotechnology potential of lactobacilli through comparative genomics of 213 strains and associated genera.</title>
        <authorList>
            <person name="Sun Z."/>
            <person name="Harris H.M."/>
            <person name="McCann A."/>
            <person name="Guo C."/>
            <person name="Argimon S."/>
            <person name="Zhang W."/>
            <person name="Yang X."/>
            <person name="Jeffery I.B."/>
            <person name="Cooney J.C."/>
            <person name="Kagawa T.F."/>
            <person name="Liu W."/>
            <person name="Song Y."/>
            <person name="Salvetti E."/>
            <person name="Wrobel A."/>
            <person name="Rasinkangas P."/>
            <person name="Parkhill J."/>
            <person name="Rea M.C."/>
            <person name="O'Sullivan O."/>
            <person name="Ritari J."/>
            <person name="Douillard F.P."/>
            <person name="Paul Ross R."/>
            <person name="Yang R."/>
            <person name="Briner A.E."/>
            <person name="Felis G.E."/>
            <person name="de Vos W.M."/>
            <person name="Barrangou R."/>
            <person name="Klaenhammer T.R."/>
            <person name="Caufield P.W."/>
            <person name="Cui Y."/>
            <person name="Zhang H."/>
            <person name="O'Toole P.W."/>
        </authorList>
    </citation>
    <scope>NUCLEOTIDE SEQUENCE [LARGE SCALE GENOMIC DNA]</scope>
    <source>
        <strain evidence="6 7">DSM 16982</strain>
    </source>
</reference>
<dbReference type="AlphaFoldDB" id="A0A0R1W916"/>
<feature type="domain" description="CMP/dCMP-type deaminase" evidence="5">
    <location>
        <begin position="10"/>
        <end position="124"/>
    </location>
</feature>
<dbReference type="PATRIC" id="fig|1423774.3.peg.2116"/>
<keyword evidence="4" id="KW-0862">Zinc</keyword>
<dbReference type="InterPro" id="IPR002125">
    <property type="entry name" value="CMP_dCMP_dom"/>
</dbReference>
<dbReference type="SUPFAM" id="SSF53927">
    <property type="entry name" value="Cytidine deaminase-like"/>
    <property type="match status" value="1"/>
</dbReference>
<dbReference type="PROSITE" id="PS51747">
    <property type="entry name" value="CYT_DCMP_DEAMINASES_2"/>
    <property type="match status" value="1"/>
</dbReference>
<proteinExistence type="inferred from homology"/>
<dbReference type="Gene3D" id="3.40.140.10">
    <property type="entry name" value="Cytidine Deaminase, domain 2"/>
    <property type="match status" value="1"/>
</dbReference>
<keyword evidence="7" id="KW-1185">Reference proteome</keyword>
<dbReference type="Proteomes" id="UP000051302">
    <property type="component" value="Unassembled WGS sequence"/>
</dbReference>